<proteinExistence type="predicted"/>
<dbReference type="InterPro" id="IPR050485">
    <property type="entry name" value="Proline_metab_enzyme"/>
</dbReference>
<dbReference type="EMBL" id="RKLP01000004">
    <property type="protein sequence ID" value="RVW09777.1"/>
    <property type="molecule type" value="Genomic_DNA"/>
</dbReference>
<comment type="caution">
    <text evidence="4">The sequence shown here is derived from an EMBL/GenBank/DDBJ whole genome shotgun (WGS) entry which is preliminary data.</text>
</comment>
<dbReference type="SUPFAM" id="SSF53720">
    <property type="entry name" value="ALDH-like"/>
    <property type="match status" value="1"/>
</dbReference>
<dbReference type="GO" id="GO:0010133">
    <property type="term" value="P:L-proline catabolic process to L-glutamate"/>
    <property type="evidence" value="ECO:0007669"/>
    <property type="project" value="TreeGrafter"/>
</dbReference>
<dbReference type="Gene3D" id="3.40.605.10">
    <property type="entry name" value="Aldehyde Dehydrogenase, Chain A, domain 1"/>
    <property type="match status" value="1"/>
</dbReference>
<evidence type="ECO:0000313" key="4">
    <source>
        <dbReference type="EMBL" id="RVW09777.1"/>
    </source>
</evidence>
<keyword evidence="5" id="KW-1185">Reference proteome</keyword>
<dbReference type="AlphaFoldDB" id="A0A438BFL8"/>
<evidence type="ECO:0000259" key="3">
    <source>
        <dbReference type="Pfam" id="PF00171"/>
    </source>
</evidence>
<feature type="domain" description="Aldehyde dehydrogenase" evidence="3">
    <location>
        <begin position="90"/>
        <end position="520"/>
    </location>
</feature>
<dbReference type="Proteomes" id="UP000286208">
    <property type="component" value="Unassembled WGS sequence"/>
</dbReference>
<protein>
    <submittedName>
        <fullName evidence="4">Aldehyde dehydrogenase family protein</fullName>
    </submittedName>
</protein>
<dbReference type="GO" id="GO:0009898">
    <property type="term" value="C:cytoplasmic side of plasma membrane"/>
    <property type="evidence" value="ECO:0007669"/>
    <property type="project" value="TreeGrafter"/>
</dbReference>
<reference evidence="4 5" key="1">
    <citation type="submission" date="2018-11" db="EMBL/GenBank/DDBJ databases">
        <title>Rhodococcus spongicola sp. nov. and Rhodococcus xishaensis sp. nov. from marine sponges.</title>
        <authorList>
            <person name="Li L."/>
            <person name="Lin H.W."/>
        </authorList>
    </citation>
    <scope>NUCLEOTIDE SEQUENCE [LARGE SCALE GENOMIC DNA]</scope>
    <source>
        <strain evidence="4 5">CCTCC AB2014297</strain>
    </source>
</reference>
<accession>A0A438BFL8</accession>
<evidence type="ECO:0000313" key="5">
    <source>
        <dbReference type="Proteomes" id="UP000286208"/>
    </source>
</evidence>
<dbReference type="InterPro" id="IPR015590">
    <property type="entry name" value="Aldehyde_DH_dom"/>
</dbReference>
<dbReference type="PANTHER" id="PTHR42862">
    <property type="entry name" value="DELTA-1-PYRROLINE-5-CARBOXYLATE DEHYDROGENASE 1, ISOFORM A-RELATED"/>
    <property type="match status" value="1"/>
</dbReference>
<sequence>MTACVDRMIRPPKQTRRRCSVAPRRQERAFMFFEAHLQLLQAAADANRTRSAWTGYTSVTPPDSRQAEAFVGAYDGATLNLSAPTQSCVTADEVSPYTGKALNVTYSAPSAEEALEGAAQAAAALRDAGVEQRVGVCLEALHRIHHRGQEFAAITSHTTGQSLNMACSGSGTNALDRGLEAVAMAWAAMNRVPGQVTWRQTFGKSDVTLRKRFRPRPLGTALVVACASFPAWNAYPAILANLATGNPVLVKPHPRSVLATAVAVSIIRDVLAEAGLPSDAVQLVVDTVDEPIAARLATDPATRIVDFTGSQAFGTWLERNVENALVFTETAGVNTVILDSVRDLSATMRTLAGGLSLFSGQMCTTPQNIYIPDAGVLTDDGPVSRDDVVAALCAAIDDLAGAPRRAAAVCGALQSEATRQALEALADRADADGTLVRRPAAYAHPEYPQARAVTPLLVRVDPRRGDQLPAGEQFGPVAFVIDCADRDSAVEHATDSVRRHGAISSYLYCTDDAAVDAIADAYADAGASLSANLVSSMPMQYAAAYSDYHVTGLNPAGNATLTDESFVAGRFRMVQDRRQVEG</sequence>
<dbReference type="InterPro" id="IPR016163">
    <property type="entry name" value="Ald_DH_C"/>
</dbReference>
<dbReference type="Pfam" id="PF00171">
    <property type="entry name" value="Aldedh"/>
    <property type="match status" value="1"/>
</dbReference>
<dbReference type="GO" id="GO:0003842">
    <property type="term" value="F:L-glutamate gamma-semialdehyde dehydrogenase activity"/>
    <property type="evidence" value="ECO:0007669"/>
    <property type="project" value="TreeGrafter"/>
</dbReference>
<dbReference type="PANTHER" id="PTHR42862:SF1">
    <property type="entry name" value="DELTA-1-PYRROLINE-5-CARBOXYLATE DEHYDROGENASE 2, ISOFORM A-RELATED"/>
    <property type="match status" value="1"/>
</dbReference>
<evidence type="ECO:0000256" key="2">
    <source>
        <dbReference type="ARBA" id="ARBA00023027"/>
    </source>
</evidence>
<dbReference type="Gene3D" id="3.40.309.10">
    <property type="entry name" value="Aldehyde Dehydrogenase, Chain A, domain 2"/>
    <property type="match status" value="1"/>
</dbReference>
<organism evidence="4 5">
    <name type="scientific">Prescottella agglutinans</name>
    <dbReference type="NCBI Taxonomy" id="1644129"/>
    <lineage>
        <taxon>Bacteria</taxon>
        <taxon>Bacillati</taxon>
        <taxon>Actinomycetota</taxon>
        <taxon>Actinomycetes</taxon>
        <taxon>Mycobacteriales</taxon>
        <taxon>Nocardiaceae</taxon>
        <taxon>Prescottella</taxon>
    </lineage>
</organism>
<keyword evidence="2" id="KW-0520">NAD</keyword>
<keyword evidence="1" id="KW-0560">Oxidoreductase</keyword>
<gene>
    <name evidence="4" type="ORF">EGT67_10005</name>
</gene>
<dbReference type="InterPro" id="IPR016162">
    <property type="entry name" value="Ald_DH_N"/>
</dbReference>
<evidence type="ECO:0000256" key="1">
    <source>
        <dbReference type="ARBA" id="ARBA00023002"/>
    </source>
</evidence>
<dbReference type="InterPro" id="IPR016161">
    <property type="entry name" value="Ald_DH/histidinol_DH"/>
</dbReference>
<name>A0A438BFL8_9NOCA</name>